<feature type="chain" id="PRO_5033751487" evidence="7">
    <location>
        <begin position="20"/>
        <end position="523"/>
    </location>
</feature>
<dbReference type="GO" id="GO:0005975">
    <property type="term" value="P:carbohydrate metabolic process"/>
    <property type="evidence" value="ECO:0007669"/>
    <property type="project" value="InterPro"/>
</dbReference>
<dbReference type="PANTHER" id="PTHR42812">
    <property type="entry name" value="BETA-XYLOSIDASE"/>
    <property type="match status" value="1"/>
</dbReference>
<keyword evidence="3 6" id="KW-0326">Glycosidase</keyword>
<gene>
    <name evidence="10" type="ORF">B5G17_12260</name>
    <name evidence="9" type="ORF">GAP48_07230</name>
</gene>
<dbReference type="Pfam" id="PF17851">
    <property type="entry name" value="GH43_C2"/>
    <property type="match status" value="1"/>
</dbReference>
<protein>
    <submittedName>
        <fullName evidence="10">Glycoside hydrolase 43 family protein</fullName>
    </submittedName>
    <submittedName>
        <fullName evidence="9">Glycoside hydrolase family 43 protein</fullName>
    </submittedName>
</protein>
<evidence type="ECO:0000313" key="11">
    <source>
        <dbReference type="Proteomes" id="UP000196329"/>
    </source>
</evidence>
<dbReference type="InterPro" id="IPR041542">
    <property type="entry name" value="GH43_C2"/>
</dbReference>
<feature type="active site" description="Proton acceptor" evidence="4">
    <location>
        <position position="36"/>
    </location>
</feature>
<feature type="domain" description="Beta-xylosidase C-terminal Concanavalin A-like" evidence="8">
    <location>
        <begin position="328"/>
        <end position="521"/>
    </location>
</feature>
<feature type="active site" description="Proton donor" evidence="4">
    <location>
        <position position="191"/>
    </location>
</feature>
<evidence type="ECO:0000313" key="10">
    <source>
        <dbReference type="EMBL" id="OUN54364.1"/>
    </source>
</evidence>
<keyword evidence="7" id="KW-0732">Signal</keyword>
<dbReference type="PANTHER" id="PTHR42812:SF12">
    <property type="entry name" value="BETA-XYLOSIDASE-RELATED"/>
    <property type="match status" value="1"/>
</dbReference>
<dbReference type="EMBL" id="WCTJ01000009">
    <property type="protein sequence ID" value="KAB4256062.1"/>
    <property type="molecule type" value="Genomic_DNA"/>
</dbReference>
<sequence>MRKKMMLFLGLALSLSCFSQNRQGYQNPVIPGFHPDPSVCRAGDDFYLVNSSFQYFPGVPLFHSKDLINWEQIGHCLTRPSQLPLHDAGPWGGIYAPTIRYNDGTFYMITTNVSDKGNFLVHTTDPRGEWSEPVWLKQGGIDPSLYFEDDKCYLVSNPGVGIYLCEINPKTGEQLNESKRIWNGTGGRHPEGPHIYKKDGWYYLLISEGGTEYGHKVTIARSRDIDGPYEENPANPILTHINKNAQNSPIQGTGHADLIQAPDGSWWMVCLAFRPQSGSHHLLGRETYLAPVRWDKNAWPVVNGDGTIALQMDVPTLPQHPLAPKPARTDFKNGKLGPEWVHIRNYHPENYTFASGNLRLKATPVNLNNGKGSPTFAGRRQEHIDFTATTSMQLKKAASGDEAGLTVYMFESSHYDLLVKQLADGKQAVVLRYQLNELTHTEKEVILPQGKVQLRVKGSNEIYSFEYATNGKDFKELGRMNTRYISTETAGGFTGIMLGLYAVSGSQTSKAYADFEYFDYEGK</sequence>
<dbReference type="Pfam" id="PF04616">
    <property type="entry name" value="Glyco_hydro_43"/>
    <property type="match status" value="1"/>
</dbReference>
<dbReference type="Proteomes" id="UP000196329">
    <property type="component" value="Unassembled WGS sequence"/>
</dbReference>
<dbReference type="RefSeq" id="WP_087332891.1">
    <property type="nucleotide sequence ID" value="NZ_CP072220.1"/>
</dbReference>
<dbReference type="InterPro" id="IPR013320">
    <property type="entry name" value="ConA-like_dom_sf"/>
</dbReference>
<dbReference type="Gene3D" id="2.115.10.20">
    <property type="entry name" value="Glycosyl hydrolase domain, family 43"/>
    <property type="match status" value="1"/>
</dbReference>
<name>A0A1Y3V008_BACUN</name>
<evidence type="ECO:0000259" key="8">
    <source>
        <dbReference type="Pfam" id="PF17851"/>
    </source>
</evidence>
<evidence type="ECO:0000313" key="9">
    <source>
        <dbReference type="EMBL" id="KAB4256062.1"/>
    </source>
</evidence>
<evidence type="ECO:0000256" key="4">
    <source>
        <dbReference type="PIRSR" id="PIRSR606710-1"/>
    </source>
</evidence>
<dbReference type="AlphaFoldDB" id="A0A1Y3V008"/>
<evidence type="ECO:0000256" key="1">
    <source>
        <dbReference type="ARBA" id="ARBA00009865"/>
    </source>
</evidence>
<dbReference type="SUPFAM" id="SSF49899">
    <property type="entry name" value="Concanavalin A-like lectins/glucanases"/>
    <property type="match status" value="1"/>
</dbReference>
<dbReference type="EMBL" id="NFHS01000005">
    <property type="protein sequence ID" value="OUN54364.1"/>
    <property type="molecule type" value="Genomic_DNA"/>
</dbReference>
<dbReference type="Proteomes" id="UP000487989">
    <property type="component" value="Unassembled WGS sequence"/>
</dbReference>
<evidence type="ECO:0000313" key="12">
    <source>
        <dbReference type="Proteomes" id="UP000487989"/>
    </source>
</evidence>
<evidence type="ECO:0000256" key="5">
    <source>
        <dbReference type="PIRSR" id="PIRSR606710-2"/>
    </source>
</evidence>
<reference evidence="9 12" key="3">
    <citation type="journal article" date="2019" name="Nat. Med.">
        <title>A library of human gut bacterial isolates paired with longitudinal multiomics data enables mechanistic microbiome research.</title>
        <authorList>
            <person name="Poyet M."/>
            <person name="Groussin M."/>
            <person name="Gibbons S.M."/>
            <person name="Avila-Pacheco J."/>
            <person name="Jiang X."/>
            <person name="Kearney S.M."/>
            <person name="Perrotta A.R."/>
            <person name="Berdy B."/>
            <person name="Zhao S."/>
            <person name="Lieberman T.D."/>
            <person name="Swanson P.K."/>
            <person name="Smith M."/>
            <person name="Roesemann S."/>
            <person name="Alexander J.E."/>
            <person name="Rich S.A."/>
            <person name="Livny J."/>
            <person name="Vlamakis H."/>
            <person name="Clish C."/>
            <person name="Bullock K."/>
            <person name="Deik A."/>
            <person name="Scott J."/>
            <person name="Pierce K.A."/>
            <person name="Xavier R.J."/>
            <person name="Alm E.J."/>
        </authorList>
    </citation>
    <scope>NUCLEOTIDE SEQUENCE [LARGE SCALE GENOMIC DNA]</scope>
    <source>
        <strain evidence="9 12">BIOML-A3</strain>
    </source>
</reference>
<comment type="similarity">
    <text evidence="1 6">Belongs to the glycosyl hydrolase 43 family.</text>
</comment>
<dbReference type="PROSITE" id="PS51257">
    <property type="entry name" value="PROKAR_LIPOPROTEIN"/>
    <property type="match status" value="1"/>
</dbReference>
<comment type="caution">
    <text evidence="10">The sequence shown here is derived from an EMBL/GenBank/DDBJ whole genome shotgun (WGS) entry which is preliminary data.</text>
</comment>
<dbReference type="SUPFAM" id="SSF75005">
    <property type="entry name" value="Arabinanase/levansucrase/invertase"/>
    <property type="match status" value="1"/>
</dbReference>
<dbReference type="GO" id="GO:0004553">
    <property type="term" value="F:hydrolase activity, hydrolyzing O-glycosyl compounds"/>
    <property type="evidence" value="ECO:0007669"/>
    <property type="project" value="InterPro"/>
</dbReference>
<dbReference type="InterPro" id="IPR051795">
    <property type="entry name" value="Glycosyl_Hydrlase_43"/>
</dbReference>
<accession>A0A1Y3V008</accession>
<dbReference type="Gene3D" id="2.60.120.200">
    <property type="match status" value="1"/>
</dbReference>
<evidence type="ECO:0000256" key="3">
    <source>
        <dbReference type="ARBA" id="ARBA00023295"/>
    </source>
</evidence>
<evidence type="ECO:0000256" key="6">
    <source>
        <dbReference type="RuleBase" id="RU361187"/>
    </source>
</evidence>
<evidence type="ECO:0000256" key="7">
    <source>
        <dbReference type="SAM" id="SignalP"/>
    </source>
</evidence>
<proteinExistence type="inferred from homology"/>
<keyword evidence="2 6" id="KW-0378">Hydrolase</keyword>
<evidence type="ECO:0000256" key="2">
    <source>
        <dbReference type="ARBA" id="ARBA00022801"/>
    </source>
</evidence>
<feature type="signal peptide" evidence="7">
    <location>
        <begin position="1"/>
        <end position="19"/>
    </location>
</feature>
<reference evidence="10" key="2">
    <citation type="journal article" date="2018" name="BMC Genomics">
        <title>Whole genome sequencing and function prediction of 133 gut anaerobes isolated from chicken caecum in pure cultures.</title>
        <authorList>
            <person name="Medvecky M."/>
            <person name="Cejkova D."/>
            <person name="Polansky O."/>
            <person name="Karasova D."/>
            <person name="Kubasova T."/>
            <person name="Cizek A."/>
            <person name="Rychlik I."/>
        </authorList>
    </citation>
    <scope>NUCLEOTIDE SEQUENCE</scope>
    <source>
        <strain evidence="10">An67</strain>
    </source>
</reference>
<reference evidence="11" key="1">
    <citation type="submission" date="2017-04" db="EMBL/GenBank/DDBJ databases">
        <title>Function of individual gut microbiota members based on whole genome sequencing of pure cultures obtained from chicken caecum.</title>
        <authorList>
            <person name="Medvecky M."/>
            <person name="Cejkova D."/>
            <person name="Polansky O."/>
            <person name="Karasova D."/>
            <person name="Kubasova T."/>
            <person name="Cizek A."/>
            <person name="Rychlik I."/>
        </authorList>
    </citation>
    <scope>NUCLEOTIDE SEQUENCE [LARGE SCALE GENOMIC DNA]</scope>
    <source>
        <strain evidence="11">An67</strain>
    </source>
</reference>
<dbReference type="InterPro" id="IPR023296">
    <property type="entry name" value="Glyco_hydro_beta-prop_sf"/>
</dbReference>
<organism evidence="10 11">
    <name type="scientific">Bacteroides uniformis</name>
    <dbReference type="NCBI Taxonomy" id="820"/>
    <lineage>
        <taxon>Bacteria</taxon>
        <taxon>Pseudomonadati</taxon>
        <taxon>Bacteroidota</taxon>
        <taxon>Bacteroidia</taxon>
        <taxon>Bacteroidales</taxon>
        <taxon>Bacteroidaceae</taxon>
        <taxon>Bacteroides</taxon>
    </lineage>
</organism>
<feature type="site" description="Important for catalytic activity, responsible for pKa modulation of the active site Glu and correct orientation of both the proton donor and substrate" evidence="5">
    <location>
        <position position="142"/>
    </location>
</feature>
<dbReference type="InterPro" id="IPR006710">
    <property type="entry name" value="Glyco_hydro_43"/>
</dbReference>
<dbReference type="CDD" id="cd18617">
    <property type="entry name" value="GH43_XynB-like"/>
    <property type="match status" value="1"/>
</dbReference>